<evidence type="ECO:0000313" key="4">
    <source>
        <dbReference type="Proteomes" id="UP000054408"/>
    </source>
</evidence>
<keyword evidence="1" id="KW-0863">Zinc-finger</keyword>
<dbReference type="InterPro" id="IPR013087">
    <property type="entry name" value="Znf_C2H2_type"/>
</dbReference>
<dbReference type="PROSITE" id="PS00028">
    <property type="entry name" value="ZINC_FINGER_C2H2_1"/>
    <property type="match status" value="1"/>
</dbReference>
<keyword evidence="4" id="KW-1185">Reference proteome</keyword>
<organism evidence="3 4">
    <name type="scientific">Thecamonas trahens ATCC 50062</name>
    <dbReference type="NCBI Taxonomy" id="461836"/>
    <lineage>
        <taxon>Eukaryota</taxon>
        <taxon>Apusozoa</taxon>
        <taxon>Apusomonadida</taxon>
        <taxon>Apusomonadidae</taxon>
        <taxon>Thecamonas</taxon>
    </lineage>
</organism>
<dbReference type="AlphaFoldDB" id="A0A0L0DVK6"/>
<protein>
    <recommendedName>
        <fullName evidence="2">C2H2-type domain-containing protein</fullName>
    </recommendedName>
</protein>
<feature type="domain" description="C2H2-type" evidence="2">
    <location>
        <begin position="86"/>
        <end position="116"/>
    </location>
</feature>
<gene>
    <name evidence="3" type="ORF">AMSG_02320</name>
</gene>
<reference evidence="3 4" key="1">
    <citation type="submission" date="2010-05" db="EMBL/GenBank/DDBJ databases">
        <title>The Genome Sequence of Thecamonas trahens ATCC 50062.</title>
        <authorList>
            <consortium name="The Broad Institute Genome Sequencing Platform"/>
            <person name="Russ C."/>
            <person name="Cuomo C."/>
            <person name="Shea T."/>
            <person name="Young S.K."/>
            <person name="Zeng Q."/>
            <person name="Koehrsen M."/>
            <person name="Haas B."/>
            <person name="Borodovsky M."/>
            <person name="Guigo R."/>
            <person name="Alvarado L."/>
            <person name="Berlin A."/>
            <person name="Bochicchio J."/>
            <person name="Borenstein D."/>
            <person name="Chapman S."/>
            <person name="Chen Z."/>
            <person name="Freedman E."/>
            <person name="Gellesch M."/>
            <person name="Goldberg J."/>
            <person name="Griggs A."/>
            <person name="Gujja S."/>
            <person name="Heilman E."/>
            <person name="Heiman D."/>
            <person name="Hepburn T."/>
            <person name="Howarth C."/>
            <person name="Jen D."/>
            <person name="Larson L."/>
            <person name="Mehta T."/>
            <person name="Park D."/>
            <person name="Pearson M."/>
            <person name="Roberts A."/>
            <person name="Saif S."/>
            <person name="Shenoy N."/>
            <person name="Sisk P."/>
            <person name="Stolte C."/>
            <person name="Sykes S."/>
            <person name="Thomson T."/>
            <person name="Walk T."/>
            <person name="White J."/>
            <person name="Yandava C."/>
            <person name="Burger G."/>
            <person name="Gray M.W."/>
            <person name="Holland P.W.H."/>
            <person name="King N."/>
            <person name="Lang F.B.F."/>
            <person name="Roger A.J."/>
            <person name="Ruiz-Trillo I."/>
            <person name="Lander E."/>
            <person name="Nusbaum C."/>
        </authorList>
    </citation>
    <scope>NUCLEOTIDE SEQUENCE [LARGE SCALE GENOMIC DNA]</scope>
    <source>
        <strain evidence="3 4">ATCC 50062</strain>
    </source>
</reference>
<dbReference type="EMBL" id="GL349441">
    <property type="protein sequence ID" value="KNC56349.1"/>
    <property type="molecule type" value="Genomic_DNA"/>
</dbReference>
<evidence type="ECO:0000256" key="1">
    <source>
        <dbReference type="PROSITE-ProRule" id="PRU00042"/>
    </source>
</evidence>
<dbReference type="Proteomes" id="UP000054408">
    <property type="component" value="Unassembled WGS sequence"/>
</dbReference>
<accession>A0A0L0DVK6</accession>
<name>A0A0L0DVK6_THETB</name>
<evidence type="ECO:0000259" key="2">
    <source>
        <dbReference type="PROSITE" id="PS50157"/>
    </source>
</evidence>
<keyword evidence="1" id="KW-0479">Metal-binding</keyword>
<evidence type="ECO:0000313" key="3">
    <source>
        <dbReference type="EMBL" id="KNC56349.1"/>
    </source>
</evidence>
<dbReference type="GeneID" id="25562005"/>
<dbReference type="GO" id="GO:0008270">
    <property type="term" value="F:zinc ion binding"/>
    <property type="evidence" value="ECO:0007669"/>
    <property type="project" value="UniProtKB-KW"/>
</dbReference>
<keyword evidence="1" id="KW-0862">Zinc</keyword>
<proteinExistence type="predicted"/>
<dbReference type="RefSeq" id="XP_013760866.1">
    <property type="nucleotide sequence ID" value="XM_013905412.1"/>
</dbReference>
<dbReference type="PROSITE" id="PS50157">
    <property type="entry name" value="ZINC_FINGER_C2H2_2"/>
    <property type="match status" value="1"/>
</dbReference>
<sequence length="169" mass="18951">MKNNSNPRTVAADALAADAADGVAGCSDACTAEPSLADVKEFVKNLLEKKVSLEITIQEAMRFSNKYGQNLVTSIVRSWFRTSCRHRCLSCPNEFDKKRDLVAHVRESKHHKGVKQRIKAEKKANMAEFHKRVDGKTPCEYSDAELATLVNILLPTAFLEELFRRSRAV</sequence>